<protein>
    <submittedName>
        <fullName evidence="2">Uncharacterized protein</fullName>
    </submittedName>
</protein>
<dbReference type="EMBL" id="CP012752">
    <property type="protein sequence ID" value="ALG11306.1"/>
    <property type="molecule type" value="Genomic_DNA"/>
</dbReference>
<evidence type="ECO:0000256" key="1">
    <source>
        <dbReference type="SAM" id="Phobius"/>
    </source>
</evidence>
<feature type="transmembrane region" description="Helical" evidence="1">
    <location>
        <begin position="6"/>
        <end position="26"/>
    </location>
</feature>
<dbReference type="RefSeq" id="WP_054293207.1">
    <property type="nucleotide sequence ID" value="NZ_CP012752.1"/>
</dbReference>
<gene>
    <name evidence="2" type="ORF">AOZ06_34480</name>
</gene>
<sequence>MSLEWQNVLIYGLSGLALLVILWPTVKVGQRFLRRWGVSDPTEQQGLLARRYLLHRRLLYPPLFLAAPLITFGDTNPLPTLITALLLGEIIAMLRPSRGPRTATLTRRTWSDLVPRWALVAMLVLAGFAALLAVAAGLAKQWGMGLLDKYPPDGFWRTNGDIVASVADVHRMLDNSAWLVVLVSVVLVTAVVLGIVWLAVYRGSGTDPSVDAALRTRTARVAVGIGIAWMSVNVQQANNKLINIRDIRWPEPAPSWLTGTGWLESITVPMLIIGIAGWICVANPDSRMPYVQTARPTA</sequence>
<dbReference type="Proteomes" id="UP000063699">
    <property type="component" value="Chromosome"/>
</dbReference>
<proteinExistence type="predicted"/>
<keyword evidence="1" id="KW-1133">Transmembrane helix</keyword>
<keyword evidence="1" id="KW-0472">Membrane</keyword>
<evidence type="ECO:0000313" key="3">
    <source>
        <dbReference type="Proteomes" id="UP000063699"/>
    </source>
</evidence>
<accession>A0A0N9I5V0</accession>
<name>A0A0N9I5V0_9PSEU</name>
<organism evidence="2 3">
    <name type="scientific">Kibdelosporangium phytohabitans</name>
    <dbReference type="NCBI Taxonomy" id="860235"/>
    <lineage>
        <taxon>Bacteria</taxon>
        <taxon>Bacillati</taxon>
        <taxon>Actinomycetota</taxon>
        <taxon>Actinomycetes</taxon>
        <taxon>Pseudonocardiales</taxon>
        <taxon>Pseudonocardiaceae</taxon>
        <taxon>Kibdelosporangium</taxon>
    </lineage>
</organism>
<evidence type="ECO:0000313" key="2">
    <source>
        <dbReference type="EMBL" id="ALG11306.1"/>
    </source>
</evidence>
<feature type="transmembrane region" description="Helical" evidence="1">
    <location>
        <begin position="117"/>
        <end position="139"/>
    </location>
</feature>
<dbReference type="KEGG" id="kphy:AOZ06_34480"/>
<dbReference type="OrthoDB" id="3693152at2"/>
<dbReference type="STRING" id="860235.AOZ06_34480"/>
<reference evidence="2 3" key="1">
    <citation type="submission" date="2015-07" db="EMBL/GenBank/DDBJ databases">
        <title>Genome sequencing of Kibdelosporangium phytohabitans.</title>
        <authorList>
            <person name="Qin S."/>
            <person name="Xing K."/>
        </authorList>
    </citation>
    <scope>NUCLEOTIDE SEQUENCE [LARGE SCALE GENOMIC DNA]</scope>
    <source>
        <strain evidence="2 3">KLBMP1111</strain>
    </source>
</reference>
<dbReference type="AlphaFoldDB" id="A0A0N9I5V0"/>
<keyword evidence="1" id="KW-0812">Transmembrane</keyword>
<keyword evidence="3" id="KW-1185">Reference proteome</keyword>
<feature type="transmembrane region" description="Helical" evidence="1">
    <location>
        <begin position="177"/>
        <end position="200"/>
    </location>
</feature>